<reference evidence="1 2" key="1">
    <citation type="submission" date="2016-10" db="EMBL/GenBank/DDBJ databases">
        <authorList>
            <person name="de Groot N.N."/>
        </authorList>
    </citation>
    <scope>NUCLEOTIDE SEQUENCE [LARGE SCALE GENOMIC DNA]</scope>
    <source>
        <strain evidence="1 2">DSM 29439</strain>
    </source>
</reference>
<dbReference type="RefSeq" id="WP_177179255.1">
    <property type="nucleotide sequence ID" value="NZ_FOJB01000001.1"/>
</dbReference>
<gene>
    <name evidence="1" type="ORF">SAMN05444851_0033</name>
</gene>
<keyword evidence="2" id="KW-1185">Reference proteome</keyword>
<dbReference type="EMBL" id="FOJB01000001">
    <property type="protein sequence ID" value="SEV87709.1"/>
    <property type="molecule type" value="Genomic_DNA"/>
</dbReference>
<dbReference type="STRING" id="1173584.SAMN05444851_0033"/>
<proteinExistence type="predicted"/>
<name>A0A1I0MHB7_9RHOB</name>
<dbReference type="AlphaFoldDB" id="A0A1I0MHB7"/>
<accession>A0A1I0MHB7</accession>
<dbReference type="Proteomes" id="UP000199650">
    <property type="component" value="Unassembled WGS sequence"/>
</dbReference>
<sequence length="415" mass="47088">MAEPAGLLFECPLNEKLLAALFKQEITLDDRKVQFGRALSELLGSGDDADVLIVHHDPDQERLFLAWMLNFYDKSALAPIWPILDALAANIDPSADAGGAVATIFPEALESVRVQDGTVVRGPGDLVDADLLKRLSDKLWDFAKKEQFPDAAASMRRKTTQCKPFKTAWKSYLAWREKEERPARIAAATAQEPFLLFDDVYTAQGQVFQRHNHTKRDIEFAGADPLTFRKESRYHADKNHVWHRQLADGSPPARDPKGAYPRNNRDAIWEYVHVEGADGASFRWLFDRWDTIYWRDRHRVYSSSSALALVPLPGVDATKFREIGNGYGTDGQQVYWGLDRLPLDATKLQTNDIFIWDPDKVFCLGQELPLKGAGFRILTQKFQRPAIQYAYRLTDGKKTIVLSPQKEILPDDPDF</sequence>
<evidence type="ECO:0000313" key="1">
    <source>
        <dbReference type="EMBL" id="SEV87709.1"/>
    </source>
</evidence>
<organism evidence="1 2">
    <name type="scientific">Aliiroseovarius sediminilitoris</name>
    <dbReference type="NCBI Taxonomy" id="1173584"/>
    <lineage>
        <taxon>Bacteria</taxon>
        <taxon>Pseudomonadati</taxon>
        <taxon>Pseudomonadota</taxon>
        <taxon>Alphaproteobacteria</taxon>
        <taxon>Rhodobacterales</taxon>
        <taxon>Paracoccaceae</taxon>
        <taxon>Aliiroseovarius</taxon>
    </lineage>
</organism>
<evidence type="ECO:0000313" key="2">
    <source>
        <dbReference type="Proteomes" id="UP000199650"/>
    </source>
</evidence>
<protein>
    <submittedName>
        <fullName evidence="1">DKNYY family protein</fullName>
    </submittedName>
</protein>